<dbReference type="AlphaFoldDB" id="A0AAD6HGZ1"/>
<dbReference type="Proteomes" id="UP001215712">
    <property type="component" value="Unassembled WGS sequence"/>
</dbReference>
<feature type="region of interest" description="Disordered" evidence="1">
    <location>
        <begin position="1"/>
        <end position="25"/>
    </location>
</feature>
<dbReference type="EMBL" id="JAQJAN010000012">
    <property type="protein sequence ID" value="KAJ5716437.1"/>
    <property type="molecule type" value="Genomic_DNA"/>
</dbReference>
<protein>
    <submittedName>
        <fullName evidence="2">Uncharacterized protein</fullName>
    </submittedName>
</protein>
<evidence type="ECO:0000256" key="1">
    <source>
        <dbReference type="SAM" id="MobiDB-lite"/>
    </source>
</evidence>
<organism evidence="2 3">
    <name type="scientific">Penicillium malachiteum</name>
    <dbReference type="NCBI Taxonomy" id="1324776"/>
    <lineage>
        <taxon>Eukaryota</taxon>
        <taxon>Fungi</taxon>
        <taxon>Dikarya</taxon>
        <taxon>Ascomycota</taxon>
        <taxon>Pezizomycotina</taxon>
        <taxon>Eurotiomycetes</taxon>
        <taxon>Eurotiomycetidae</taxon>
        <taxon>Eurotiales</taxon>
        <taxon>Aspergillaceae</taxon>
        <taxon>Penicillium</taxon>
    </lineage>
</organism>
<proteinExistence type="predicted"/>
<evidence type="ECO:0000313" key="3">
    <source>
        <dbReference type="Proteomes" id="UP001215712"/>
    </source>
</evidence>
<evidence type="ECO:0000313" key="2">
    <source>
        <dbReference type="EMBL" id="KAJ5716437.1"/>
    </source>
</evidence>
<gene>
    <name evidence="2" type="ORF">N7493_008348</name>
</gene>
<reference evidence="2" key="1">
    <citation type="journal article" date="2023" name="IMA Fungus">
        <title>Comparative genomic study of the Penicillium genus elucidates a diverse pangenome and 15 lateral gene transfer events.</title>
        <authorList>
            <person name="Petersen C."/>
            <person name="Sorensen T."/>
            <person name="Nielsen M.R."/>
            <person name="Sondergaard T.E."/>
            <person name="Sorensen J.L."/>
            <person name="Fitzpatrick D.A."/>
            <person name="Frisvad J.C."/>
            <person name="Nielsen K.L."/>
        </authorList>
    </citation>
    <scope>NUCLEOTIDE SEQUENCE</scope>
    <source>
        <strain evidence="2">IBT 17514</strain>
    </source>
</reference>
<accession>A0AAD6HGZ1</accession>
<keyword evidence="3" id="KW-1185">Reference proteome</keyword>
<comment type="caution">
    <text evidence="2">The sequence shown here is derived from an EMBL/GenBank/DDBJ whole genome shotgun (WGS) entry which is preliminary data.</text>
</comment>
<reference evidence="2" key="2">
    <citation type="submission" date="2023-01" db="EMBL/GenBank/DDBJ databases">
        <authorList>
            <person name="Petersen C."/>
        </authorList>
    </citation>
    <scope>NUCLEOTIDE SEQUENCE</scope>
    <source>
        <strain evidence="2">IBT 17514</strain>
    </source>
</reference>
<sequence>MDPTPGYWTPAGPRLRPSYLSRDDDDGARRIQFAGRHYYNTMGGCTINRLQYLGLGIFVL</sequence>
<name>A0AAD6HGZ1_9EURO</name>